<dbReference type="InterPro" id="IPR013766">
    <property type="entry name" value="Thioredoxin_domain"/>
</dbReference>
<dbReference type="OMA" id="CVIAFID"/>
<feature type="region of interest" description="Disordered" evidence="1">
    <location>
        <begin position="184"/>
        <end position="203"/>
    </location>
</feature>
<dbReference type="VEuPathDB" id="FungiDB:DIURU_002640"/>
<sequence>MEGTDSELVDRYVQSKHDGSDEDIDALLDEVDDDVMARHRERRIAELQRQFKAVDSAAASGRLTTYTDEKPVMELAASSPKCLIHFLSPQFARCQTMSALLERVAATHPDVDVAQIDAASAPFLVTRLGVKVLPLVVGYIQGKERCRLVGFDTGTNPGDSLSYQELEAYLVRWGMVTRSSVRKVTRARDANSGDDDSDSGLDM</sequence>
<keyword evidence="4" id="KW-1185">Reference proteome</keyword>
<dbReference type="Proteomes" id="UP000449547">
    <property type="component" value="Unassembled WGS sequence"/>
</dbReference>
<organism evidence="3 4">
    <name type="scientific">Diutina rugosa</name>
    <name type="common">Yeast</name>
    <name type="synonym">Candida rugosa</name>
    <dbReference type="NCBI Taxonomy" id="5481"/>
    <lineage>
        <taxon>Eukaryota</taxon>
        <taxon>Fungi</taxon>
        <taxon>Dikarya</taxon>
        <taxon>Ascomycota</taxon>
        <taxon>Saccharomycotina</taxon>
        <taxon>Pichiomycetes</taxon>
        <taxon>Debaryomycetaceae</taxon>
        <taxon>Diutina</taxon>
    </lineage>
</organism>
<feature type="domain" description="Thioredoxin" evidence="2">
    <location>
        <begin position="73"/>
        <end position="151"/>
    </location>
</feature>
<reference evidence="3 4" key="1">
    <citation type="submission" date="2019-07" db="EMBL/GenBank/DDBJ databases">
        <title>Genome assembly of two rare yeast pathogens: Diutina rugosa and Trichomonascus ciferrii.</title>
        <authorList>
            <person name="Mixao V."/>
            <person name="Saus E."/>
            <person name="Hansen A."/>
            <person name="Lass-Flor C."/>
            <person name="Gabaldon T."/>
        </authorList>
    </citation>
    <scope>NUCLEOTIDE SEQUENCE [LARGE SCALE GENOMIC DNA]</scope>
    <source>
        <strain evidence="3 4">CBS 613</strain>
    </source>
</reference>
<dbReference type="RefSeq" id="XP_034012492.1">
    <property type="nucleotide sequence ID" value="XM_034155314.1"/>
</dbReference>
<gene>
    <name evidence="3" type="ORF">DIURU_002640</name>
</gene>
<evidence type="ECO:0000256" key="1">
    <source>
        <dbReference type="SAM" id="MobiDB-lite"/>
    </source>
</evidence>
<accession>A0A642UPF7</accession>
<dbReference type="PANTHER" id="PTHR21148">
    <property type="entry name" value="THIOREDOXIN DOMAIN-CONTAINING PROTEIN 9"/>
    <property type="match status" value="1"/>
</dbReference>
<feature type="compositionally biased region" description="Acidic residues" evidence="1">
    <location>
        <begin position="192"/>
        <end position="203"/>
    </location>
</feature>
<protein>
    <recommendedName>
        <fullName evidence="2">Thioredoxin domain-containing protein</fullName>
    </recommendedName>
</protein>
<evidence type="ECO:0000259" key="2">
    <source>
        <dbReference type="Pfam" id="PF00085"/>
    </source>
</evidence>
<dbReference type="OrthoDB" id="10257948at2759"/>
<dbReference type="InterPro" id="IPR036249">
    <property type="entry name" value="Thioredoxin-like_sf"/>
</dbReference>
<dbReference type="AlphaFoldDB" id="A0A642UPF7"/>
<evidence type="ECO:0000313" key="3">
    <source>
        <dbReference type="EMBL" id="KAA8902744.1"/>
    </source>
</evidence>
<dbReference type="EMBL" id="SWFT01000082">
    <property type="protein sequence ID" value="KAA8902744.1"/>
    <property type="molecule type" value="Genomic_DNA"/>
</dbReference>
<dbReference type="Gene3D" id="3.40.30.10">
    <property type="entry name" value="Glutaredoxin"/>
    <property type="match status" value="1"/>
</dbReference>
<comment type="caution">
    <text evidence="3">The sequence shown here is derived from an EMBL/GenBank/DDBJ whole genome shotgun (WGS) entry which is preliminary data.</text>
</comment>
<name>A0A642UPF7_DIURU</name>
<dbReference type="Pfam" id="PF00085">
    <property type="entry name" value="Thioredoxin"/>
    <property type="match status" value="1"/>
</dbReference>
<proteinExistence type="predicted"/>
<dbReference type="SUPFAM" id="SSF52833">
    <property type="entry name" value="Thioredoxin-like"/>
    <property type="match status" value="1"/>
</dbReference>
<evidence type="ECO:0000313" key="4">
    <source>
        <dbReference type="Proteomes" id="UP000449547"/>
    </source>
</evidence>
<dbReference type="GeneID" id="54781291"/>